<dbReference type="Gene3D" id="3.30.70.560">
    <property type="entry name" value="7,8-Dihydro-6-hydroxymethylpterin-pyrophosphokinase HPPK"/>
    <property type="match status" value="1"/>
</dbReference>
<dbReference type="EC" id="2.7.6.3" evidence="2"/>
<gene>
    <name evidence="9" type="ORF">LCGC14_0037080</name>
</gene>
<dbReference type="GO" id="GO:0046656">
    <property type="term" value="P:folic acid biosynthetic process"/>
    <property type="evidence" value="ECO:0007669"/>
    <property type="project" value="UniProtKB-KW"/>
</dbReference>
<proteinExistence type="predicted"/>
<keyword evidence="5" id="KW-0418">Kinase</keyword>
<comment type="caution">
    <text evidence="9">The sequence shown here is derived from an EMBL/GenBank/DDBJ whole genome shotgun (WGS) entry which is preliminary data.</text>
</comment>
<dbReference type="InterPro" id="IPR000550">
    <property type="entry name" value="Hppk"/>
</dbReference>
<dbReference type="PANTHER" id="PTHR43071">
    <property type="entry name" value="2-AMINO-4-HYDROXY-6-HYDROXYMETHYLDIHYDROPTERIDINE PYROPHOSPHOKINASE"/>
    <property type="match status" value="1"/>
</dbReference>
<dbReference type="PANTHER" id="PTHR43071:SF2">
    <property type="entry name" value="2-AMINO-4-HYDROXY-6-HYDROXYMETHYLDIHYDROPTERIDINE PYROPHOSPHOKINASE"/>
    <property type="match status" value="1"/>
</dbReference>
<evidence type="ECO:0000256" key="2">
    <source>
        <dbReference type="ARBA" id="ARBA00013253"/>
    </source>
</evidence>
<dbReference type="EMBL" id="LAZR01000007">
    <property type="protein sequence ID" value="KKO09366.1"/>
    <property type="molecule type" value="Genomic_DNA"/>
</dbReference>
<name>A0A0F9VWD8_9ZZZZ</name>
<dbReference type="GO" id="GO:0016301">
    <property type="term" value="F:kinase activity"/>
    <property type="evidence" value="ECO:0007669"/>
    <property type="project" value="UniProtKB-KW"/>
</dbReference>
<evidence type="ECO:0000256" key="5">
    <source>
        <dbReference type="ARBA" id="ARBA00022777"/>
    </source>
</evidence>
<dbReference type="AlphaFoldDB" id="A0A0F9VWD8"/>
<comment type="pathway">
    <text evidence="1">Cofactor biosynthesis; tetrahydrofolate biosynthesis; 2-amino-4-hydroxy-6-hydroxymethyl-7,8-dihydropteridine diphosphate from 7,8-dihydroneopterin triphosphate: step 4/4.</text>
</comment>
<dbReference type="SUPFAM" id="SSF55083">
    <property type="entry name" value="6-hydroxymethyl-7,8-dihydropterin pyrophosphokinase, HPPK"/>
    <property type="match status" value="1"/>
</dbReference>
<dbReference type="GO" id="GO:0046654">
    <property type="term" value="P:tetrahydrofolate biosynthetic process"/>
    <property type="evidence" value="ECO:0007669"/>
    <property type="project" value="UniProtKB-UniPathway"/>
</dbReference>
<feature type="domain" description="7,8-dihydro-6-hydroxymethylpterin-pyrophosphokinase" evidence="8">
    <location>
        <begin position="6"/>
        <end position="131"/>
    </location>
</feature>
<dbReference type="CDD" id="cd00483">
    <property type="entry name" value="HPPK"/>
    <property type="match status" value="1"/>
</dbReference>
<keyword evidence="7" id="KW-0289">Folate biosynthesis</keyword>
<accession>A0A0F9VWD8</accession>
<sequence length="182" mass="20256">MNLVTVSLGSNINPTHHIRCCLDALADTFGHLQISRVFESEPVGFADSRNFYNLVVAFHSDWTPGKLQAWAKQLEVEHGRLPSTAKFSPRALDIDLLTVGNACGIIDEVVLPRGEITDNAFVLQPLAELLPTECHPLCGNSYAALWEAFELGNQRLWPVDFSWRGRWVSQADVQQQLATARS</sequence>
<evidence type="ECO:0000259" key="8">
    <source>
        <dbReference type="Pfam" id="PF01288"/>
    </source>
</evidence>
<evidence type="ECO:0000256" key="4">
    <source>
        <dbReference type="ARBA" id="ARBA00022741"/>
    </source>
</evidence>
<evidence type="ECO:0000256" key="6">
    <source>
        <dbReference type="ARBA" id="ARBA00022840"/>
    </source>
</evidence>
<dbReference type="GO" id="GO:0003848">
    <property type="term" value="F:2-amino-4-hydroxy-6-hydroxymethyldihydropteridine diphosphokinase activity"/>
    <property type="evidence" value="ECO:0007669"/>
    <property type="project" value="UniProtKB-EC"/>
</dbReference>
<evidence type="ECO:0000256" key="3">
    <source>
        <dbReference type="ARBA" id="ARBA00022679"/>
    </source>
</evidence>
<dbReference type="GO" id="GO:0005524">
    <property type="term" value="F:ATP binding"/>
    <property type="evidence" value="ECO:0007669"/>
    <property type="project" value="UniProtKB-KW"/>
</dbReference>
<evidence type="ECO:0000256" key="1">
    <source>
        <dbReference type="ARBA" id="ARBA00005051"/>
    </source>
</evidence>
<keyword evidence="4" id="KW-0547">Nucleotide-binding</keyword>
<dbReference type="UniPathway" id="UPA00077">
    <property type="reaction ID" value="UER00155"/>
</dbReference>
<keyword evidence="6" id="KW-0067">ATP-binding</keyword>
<organism evidence="9">
    <name type="scientific">marine sediment metagenome</name>
    <dbReference type="NCBI Taxonomy" id="412755"/>
    <lineage>
        <taxon>unclassified sequences</taxon>
        <taxon>metagenomes</taxon>
        <taxon>ecological metagenomes</taxon>
    </lineage>
</organism>
<evidence type="ECO:0000313" key="9">
    <source>
        <dbReference type="EMBL" id="KKO09366.1"/>
    </source>
</evidence>
<dbReference type="NCBIfam" id="TIGR01498">
    <property type="entry name" value="folK"/>
    <property type="match status" value="1"/>
</dbReference>
<protein>
    <recommendedName>
        <fullName evidence="2">2-amino-4-hydroxy-6-hydroxymethyldihydropteridine diphosphokinase</fullName>
        <ecNumber evidence="2">2.7.6.3</ecNumber>
    </recommendedName>
</protein>
<evidence type="ECO:0000256" key="7">
    <source>
        <dbReference type="ARBA" id="ARBA00022909"/>
    </source>
</evidence>
<dbReference type="InterPro" id="IPR035907">
    <property type="entry name" value="Hppk_sf"/>
</dbReference>
<dbReference type="Pfam" id="PF01288">
    <property type="entry name" value="HPPK"/>
    <property type="match status" value="1"/>
</dbReference>
<reference evidence="9" key="1">
    <citation type="journal article" date="2015" name="Nature">
        <title>Complex archaea that bridge the gap between prokaryotes and eukaryotes.</title>
        <authorList>
            <person name="Spang A."/>
            <person name="Saw J.H."/>
            <person name="Jorgensen S.L."/>
            <person name="Zaremba-Niedzwiedzka K."/>
            <person name="Martijn J."/>
            <person name="Lind A.E."/>
            <person name="van Eijk R."/>
            <person name="Schleper C."/>
            <person name="Guy L."/>
            <person name="Ettema T.J."/>
        </authorList>
    </citation>
    <scope>NUCLEOTIDE SEQUENCE</scope>
</reference>
<keyword evidence="3" id="KW-0808">Transferase</keyword>